<feature type="compositionally biased region" description="Pro residues" evidence="1">
    <location>
        <begin position="96"/>
        <end position="108"/>
    </location>
</feature>
<dbReference type="RefSeq" id="XP_064718911.1">
    <property type="nucleotide sequence ID" value="XM_064862839.1"/>
</dbReference>
<organism evidence="2 3">
    <name type="scientific">Cryptococcus decagattii</name>
    <dbReference type="NCBI Taxonomy" id="1859122"/>
    <lineage>
        <taxon>Eukaryota</taxon>
        <taxon>Fungi</taxon>
        <taxon>Dikarya</taxon>
        <taxon>Basidiomycota</taxon>
        <taxon>Agaricomycotina</taxon>
        <taxon>Tremellomycetes</taxon>
        <taxon>Tremellales</taxon>
        <taxon>Cryptococcaceae</taxon>
        <taxon>Cryptococcus</taxon>
        <taxon>Cryptococcus gattii species complex</taxon>
    </lineage>
</organism>
<protein>
    <submittedName>
        <fullName evidence="2">Uncharacterized protein</fullName>
    </submittedName>
</protein>
<evidence type="ECO:0000256" key="1">
    <source>
        <dbReference type="SAM" id="MobiDB-lite"/>
    </source>
</evidence>
<gene>
    <name evidence="2" type="ORF">IAS62_000961</name>
</gene>
<dbReference type="GeneID" id="89987736"/>
<evidence type="ECO:0000313" key="3">
    <source>
        <dbReference type="Proteomes" id="UP001432216"/>
    </source>
</evidence>
<evidence type="ECO:0000313" key="2">
    <source>
        <dbReference type="EMBL" id="WVO19671.1"/>
    </source>
</evidence>
<keyword evidence="3" id="KW-1185">Reference proteome</keyword>
<sequence>MLIKYLGPVSLRGFRMTIPSASRWTSFREISYPASLLPGSPALEEKSTVAMPLKKGVGSMRGLALPRSGSDKETPPIDTNRQNVKTNAEVDEEPPASAPPLPPTPPLPKTFFAPKIPQRKRAITLGSHLNFQQALLSSFATVSRIN</sequence>
<name>A0ABZ2AQR7_9TREE</name>
<dbReference type="EMBL" id="CP143807">
    <property type="protein sequence ID" value="WVO19671.1"/>
    <property type="molecule type" value="Genomic_DNA"/>
</dbReference>
<feature type="compositionally biased region" description="Polar residues" evidence="1">
    <location>
        <begin position="77"/>
        <end position="86"/>
    </location>
</feature>
<accession>A0ABZ2AQR7</accession>
<dbReference type="Proteomes" id="UP001432216">
    <property type="component" value="Chromosome 2"/>
</dbReference>
<reference evidence="2 3" key="1">
    <citation type="submission" date="2024-01" db="EMBL/GenBank/DDBJ databases">
        <title>Comparative genomics of Cryptococcus and Kwoniella reveals pathogenesis evolution and contrasting modes of karyotype evolution via chromosome fusion or intercentromeric recombination.</title>
        <authorList>
            <person name="Coelho M.A."/>
            <person name="David-Palma M."/>
            <person name="Shea T."/>
            <person name="Bowers K."/>
            <person name="McGinley-Smith S."/>
            <person name="Mohammad A.W."/>
            <person name="Gnirke A."/>
            <person name="Yurkov A.M."/>
            <person name="Nowrousian M."/>
            <person name="Sun S."/>
            <person name="Cuomo C.A."/>
            <person name="Heitman J."/>
        </authorList>
    </citation>
    <scope>NUCLEOTIDE SEQUENCE [LARGE SCALE GENOMIC DNA]</scope>
    <source>
        <strain evidence="2 3">7685027</strain>
    </source>
</reference>
<proteinExistence type="predicted"/>
<feature type="region of interest" description="Disordered" evidence="1">
    <location>
        <begin position="59"/>
        <end position="110"/>
    </location>
</feature>